<protein>
    <submittedName>
        <fullName evidence="4">Sialate O-acetylesterase</fullName>
    </submittedName>
</protein>
<reference evidence="4 5" key="1">
    <citation type="submission" date="2018-08" db="EMBL/GenBank/DDBJ databases">
        <title>Chitinophaga sp. K20C18050901, a novel bacterium isolated from forest soil.</title>
        <authorList>
            <person name="Wang C."/>
        </authorList>
    </citation>
    <scope>NUCLEOTIDE SEQUENCE [LARGE SCALE GENOMIC DNA]</scope>
    <source>
        <strain evidence="4 5">K20C18050901</strain>
    </source>
</reference>
<evidence type="ECO:0000259" key="3">
    <source>
        <dbReference type="Pfam" id="PF03629"/>
    </source>
</evidence>
<evidence type="ECO:0000256" key="2">
    <source>
        <dbReference type="SAM" id="SignalP"/>
    </source>
</evidence>
<sequence length="463" mass="51140">MFRSLVIPLVFVACFSNAYATLKPVSLFSDHMVLQKGVAVPVWGTADEGALVTVQYQGQSVSAKTVQGKWMLSLQPMPYVSKGTEMKIFSGTDTVRIQDVLVGEVWLCSGQSNMERQLGPRPPQQPIYNWEQERDAANYPLIREYYVPLKYSKETIADVNNHWTVCSPQTVSDFTAVGYFFARNLYAKLQVPVGIIFSAFGGTPAEDWTSLAALERNPKLKDMIQNYTKTMSGPGWKPQGQCISGLYNGMIAPLLPYAIKGVAWYQGESNNSRATEYQEVLPTLIANWREDFKRPEMPFLIVQIAPHKDMSPEIREAQFLVVKKVKKTALIVTTDCGDSADIHPTHKQPVGERLAIAAAGLAYGVKGEYSGPMFQYASPGKDQITVTFSHTGKGLLAKGGKLTGFEISNGEGFYPAEGVIRGNKITLSSVHVPHPAKVRYGWSNVPVVNLYNQEGLPASPFRN</sequence>
<evidence type="ECO:0000256" key="1">
    <source>
        <dbReference type="ARBA" id="ARBA00022801"/>
    </source>
</evidence>
<dbReference type="Gene3D" id="3.40.50.1110">
    <property type="entry name" value="SGNH hydrolase"/>
    <property type="match status" value="1"/>
</dbReference>
<organism evidence="4 5">
    <name type="scientific">Chitinophaga silvisoli</name>
    <dbReference type="NCBI Taxonomy" id="2291814"/>
    <lineage>
        <taxon>Bacteria</taxon>
        <taxon>Pseudomonadati</taxon>
        <taxon>Bacteroidota</taxon>
        <taxon>Chitinophagia</taxon>
        <taxon>Chitinophagales</taxon>
        <taxon>Chitinophagaceae</taxon>
        <taxon>Chitinophaga</taxon>
    </lineage>
</organism>
<dbReference type="Proteomes" id="UP000261174">
    <property type="component" value="Unassembled WGS sequence"/>
</dbReference>
<dbReference type="InterPro" id="IPR039329">
    <property type="entry name" value="SIAE"/>
</dbReference>
<dbReference type="AlphaFoldDB" id="A0A3E1NTW6"/>
<dbReference type="PANTHER" id="PTHR22901:SF0">
    <property type="entry name" value="SIALATE O-ACETYLESTERASE"/>
    <property type="match status" value="1"/>
</dbReference>
<dbReference type="RefSeq" id="WP_116856893.1">
    <property type="nucleotide sequence ID" value="NZ_QTJV01000014.1"/>
</dbReference>
<feature type="chain" id="PRO_5017585482" evidence="2">
    <location>
        <begin position="21"/>
        <end position="463"/>
    </location>
</feature>
<dbReference type="PANTHER" id="PTHR22901">
    <property type="entry name" value="SIALATE O-ACETYLESTERASE"/>
    <property type="match status" value="1"/>
</dbReference>
<proteinExistence type="predicted"/>
<comment type="caution">
    <text evidence="4">The sequence shown here is derived from an EMBL/GenBank/DDBJ whole genome shotgun (WGS) entry which is preliminary data.</text>
</comment>
<feature type="domain" description="Sialate O-acetylesterase" evidence="3">
    <location>
        <begin position="104"/>
        <end position="355"/>
    </location>
</feature>
<accession>A0A3E1NTW6</accession>
<name>A0A3E1NTW6_9BACT</name>
<dbReference type="Pfam" id="PF03629">
    <property type="entry name" value="SASA"/>
    <property type="match status" value="1"/>
</dbReference>
<evidence type="ECO:0000313" key="4">
    <source>
        <dbReference type="EMBL" id="RFM31395.1"/>
    </source>
</evidence>
<feature type="signal peptide" evidence="2">
    <location>
        <begin position="1"/>
        <end position="20"/>
    </location>
</feature>
<dbReference type="GO" id="GO:0001681">
    <property type="term" value="F:sialate O-acetylesterase activity"/>
    <property type="evidence" value="ECO:0007669"/>
    <property type="project" value="InterPro"/>
</dbReference>
<dbReference type="OrthoDB" id="9816001at2"/>
<dbReference type="InterPro" id="IPR005181">
    <property type="entry name" value="SASA"/>
</dbReference>
<gene>
    <name evidence="4" type="ORF">DXN04_28870</name>
</gene>
<keyword evidence="1" id="KW-0378">Hydrolase</keyword>
<keyword evidence="5" id="KW-1185">Reference proteome</keyword>
<dbReference type="SUPFAM" id="SSF52266">
    <property type="entry name" value="SGNH hydrolase"/>
    <property type="match status" value="1"/>
</dbReference>
<evidence type="ECO:0000313" key="5">
    <source>
        <dbReference type="Proteomes" id="UP000261174"/>
    </source>
</evidence>
<dbReference type="InterPro" id="IPR036514">
    <property type="entry name" value="SGNH_hydro_sf"/>
</dbReference>
<dbReference type="GO" id="GO:0005975">
    <property type="term" value="P:carbohydrate metabolic process"/>
    <property type="evidence" value="ECO:0007669"/>
    <property type="project" value="TreeGrafter"/>
</dbReference>
<keyword evidence="2" id="KW-0732">Signal</keyword>
<dbReference type="EMBL" id="QTJV01000014">
    <property type="protein sequence ID" value="RFM31395.1"/>
    <property type="molecule type" value="Genomic_DNA"/>
</dbReference>